<evidence type="ECO:0000259" key="1">
    <source>
        <dbReference type="Pfam" id="PF07883"/>
    </source>
</evidence>
<reference evidence="3" key="1">
    <citation type="submission" date="2016-10" db="EMBL/GenBank/DDBJ databases">
        <authorList>
            <person name="Varghese N."/>
        </authorList>
    </citation>
    <scope>NUCLEOTIDE SEQUENCE [LARGE SCALE GENOMIC DNA]</scope>
    <source>
        <strain evidence="3">DSM 44719</strain>
    </source>
</reference>
<dbReference type="InterPro" id="IPR053146">
    <property type="entry name" value="QDO-like"/>
</dbReference>
<gene>
    <name evidence="2" type="ORF">SAMN04490220_9179</name>
</gene>
<dbReference type="RefSeq" id="WP_174695089.1">
    <property type="nucleotide sequence ID" value="NZ_FNTL01000005.1"/>
</dbReference>
<accession>A0A1H5MPH3</accession>
<dbReference type="AlphaFoldDB" id="A0A1H5MPH3"/>
<dbReference type="PANTHER" id="PTHR36440">
    <property type="entry name" value="PUTATIVE (AFU_ORTHOLOGUE AFUA_8G07350)-RELATED"/>
    <property type="match status" value="1"/>
</dbReference>
<dbReference type="SUPFAM" id="SSF51182">
    <property type="entry name" value="RmlC-like cupins"/>
    <property type="match status" value="1"/>
</dbReference>
<dbReference type="Proteomes" id="UP000183407">
    <property type="component" value="Unassembled WGS sequence"/>
</dbReference>
<dbReference type="InterPro" id="IPR014710">
    <property type="entry name" value="RmlC-like_jellyroll"/>
</dbReference>
<name>A0A1H5MPH3_RHOJO</name>
<dbReference type="InterPro" id="IPR013096">
    <property type="entry name" value="Cupin_2"/>
</dbReference>
<feature type="domain" description="Cupin type-2" evidence="1">
    <location>
        <begin position="56"/>
        <end position="123"/>
    </location>
</feature>
<dbReference type="Pfam" id="PF07883">
    <property type="entry name" value="Cupin_2"/>
    <property type="match status" value="1"/>
</dbReference>
<sequence>MKHLICSIVEVVWAVSNHRIVGPEDGELYQPAAACGDRFLINGRDWGGGFSLVEHRLPPRVLAAPLHRHTREDEFSFILEGTVAARLGDQEVVAGPGDLVIKPRGEWHTFWNAGETAARLLEIISPGGLEELFRCLDQLTEELSPEELEQTIAPYGCSADMDGTMALVEKHGLIF</sequence>
<dbReference type="Gene3D" id="2.60.120.10">
    <property type="entry name" value="Jelly Rolls"/>
    <property type="match status" value="1"/>
</dbReference>
<evidence type="ECO:0000313" key="3">
    <source>
        <dbReference type="Proteomes" id="UP000183407"/>
    </source>
</evidence>
<dbReference type="EMBL" id="FNTL01000005">
    <property type="protein sequence ID" value="SEE91133.1"/>
    <property type="molecule type" value="Genomic_DNA"/>
</dbReference>
<proteinExistence type="predicted"/>
<dbReference type="PANTHER" id="PTHR36440:SF1">
    <property type="entry name" value="PUTATIVE (AFU_ORTHOLOGUE AFUA_8G07350)-RELATED"/>
    <property type="match status" value="1"/>
</dbReference>
<organism evidence="2 3">
    <name type="scientific">Rhodococcus jostii</name>
    <dbReference type="NCBI Taxonomy" id="132919"/>
    <lineage>
        <taxon>Bacteria</taxon>
        <taxon>Bacillati</taxon>
        <taxon>Actinomycetota</taxon>
        <taxon>Actinomycetes</taxon>
        <taxon>Mycobacteriales</taxon>
        <taxon>Nocardiaceae</taxon>
        <taxon>Rhodococcus</taxon>
    </lineage>
</organism>
<dbReference type="InterPro" id="IPR011051">
    <property type="entry name" value="RmlC_Cupin_sf"/>
</dbReference>
<protein>
    <submittedName>
        <fullName evidence="2">Cupin domain-containing protein</fullName>
    </submittedName>
</protein>
<evidence type="ECO:0000313" key="2">
    <source>
        <dbReference type="EMBL" id="SEE91133.1"/>
    </source>
</evidence>